<gene>
    <name evidence="4" type="ORF">BU14_0121s0010</name>
</gene>
<dbReference type="GO" id="GO:0009536">
    <property type="term" value="C:plastid"/>
    <property type="evidence" value="ECO:0007669"/>
    <property type="project" value="UniProtKB-SubCell"/>
</dbReference>
<dbReference type="OrthoDB" id="206108at2759"/>
<dbReference type="PRINTS" id="PR00046">
    <property type="entry name" value="SIGMA70FCT"/>
</dbReference>
<dbReference type="GO" id="GO:0006352">
    <property type="term" value="P:DNA-templated transcription initiation"/>
    <property type="evidence" value="ECO:0007669"/>
    <property type="project" value="InterPro"/>
</dbReference>
<name>A0A1X6PB45_PORUM</name>
<dbReference type="EMBL" id="KV918821">
    <property type="protein sequence ID" value="OSX78082.1"/>
    <property type="molecule type" value="Genomic_DNA"/>
</dbReference>
<organism evidence="4 5">
    <name type="scientific">Porphyra umbilicalis</name>
    <name type="common">Purple laver</name>
    <name type="synonym">Red alga</name>
    <dbReference type="NCBI Taxonomy" id="2786"/>
    <lineage>
        <taxon>Eukaryota</taxon>
        <taxon>Rhodophyta</taxon>
        <taxon>Bangiophyceae</taxon>
        <taxon>Bangiales</taxon>
        <taxon>Bangiaceae</taxon>
        <taxon>Porphyra</taxon>
    </lineage>
</organism>
<dbReference type="SUPFAM" id="SSF88659">
    <property type="entry name" value="Sigma3 and sigma4 domains of RNA polymerase sigma factors"/>
    <property type="match status" value="1"/>
</dbReference>
<dbReference type="Proteomes" id="UP000218209">
    <property type="component" value="Unassembled WGS sequence"/>
</dbReference>
<evidence type="ECO:0000256" key="2">
    <source>
        <dbReference type="ARBA" id="ARBA00007788"/>
    </source>
</evidence>
<protein>
    <recommendedName>
        <fullName evidence="3">RNA polymerase sigma-70 region 4 domain-containing protein</fullName>
    </recommendedName>
</protein>
<dbReference type="Gene3D" id="1.10.10.10">
    <property type="entry name" value="Winged helix-like DNA-binding domain superfamily/Winged helix DNA-binding domain"/>
    <property type="match status" value="1"/>
</dbReference>
<accession>A0A1X6PB45</accession>
<evidence type="ECO:0000313" key="5">
    <source>
        <dbReference type="Proteomes" id="UP000218209"/>
    </source>
</evidence>
<dbReference type="InterPro" id="IPR036388">
    <property type="entry name" value="WH-like_DNA-bd_sf"/>
</dbReference>
<evidence type="ECO:0000256" key="1">
    <source>
        <dbReference type="ARBA" id="ARBA00004474"/>
    </source>
</evidence>
<dbReference type="GO" id="GO:0003700">
    <property type="term" value="F:DNA-binding transcription factor activity"/>
    <property type="evidence" value="ECO:0007669"/>
    <property type="project" value="InterPro"/>
</dbReference>
<dbReference type="InterPro" id="IPR013324">
    <property type="entry name" value="RNA_pol_sigma_r3/r4-like"/>
</dbReference>
<dbReference type="InterPro" id="IPR050239">
    <property type="entry name" value="Sigma-70_RNA_pol_init_factors"/>
</dbReference>
<dbReference type="PANTHER" id="PTHR30603">
    <property type="entry name" value="RNA POLYMERASE SIGMA FACTOR RPO"/>
    <property type="match status" value="1"/>
</dbReference>
<feature type="domain" description="RNA polymerase sigma-70 region 4" evidence="3">
    <location>
        <begin position="34"/>
        <end position="81"/>
    </location>
</feature>
<dbReference type="AlphaFoldDB" id="A0A1X6PB45"/>
<keyword evidence="5" id="KW-1185">Reference proteome</keyword>
<comment type="subcellular location">
    <subcellularLocation>
        <location evidence="1">Plastid</location>
    </subcellularLocation>
</comment>
<evidence type="ECO:0000313" key="4">
    <source>
        <dbReference type="EMBL" id="OSX78082.1"/>
    </source>
</evidence>
<reference evidence="4 5" key="1">
    <citation type="submission" date="2017-03" db="EMBL/GenBank/DDBJ databases">
        <title>WGS assembly of Porphyra umbilicalis.</title>
        <authorList>
            <person name="Brawley S.H."/>
            <person name="Blouin N.A."/>
            <person name="Ficko-Blean E."/>
            <person name="Wheeler G.L."/>
            <person name="Lohr M."/>
            <person name="Goodson H.V."/>
            <person name="Jenkins J.W."/>
            <person name="Blaby-Haas C.E."/>
            <person name="Helliwell K.E."/>
            <person name="Chan C."/>
            <person name="Marriage T."/>
            <person name="Bhattacharya D."/>
            <person name="Klein A.S."/>
            <person name="Badis Y."/>
            <person name="Brodie J."/>
            <person name="Cao Y."/>
            <person name="Collen J."/>
            <person name="Dittami S.M."/>
            <person name="Gachon C.M."/>
            <person name="Green B.R."/>
            <person name="Karpowicz S."/>
            <person name="Kim J.W."/>
            <person name="Kudahl U."/>
            <person name="Lin S."/>
            <person name="Michel G."/>
            <person name="Mittag M."/>
            <person name="Olson B.J."/>
            <person name="Pangilinan J."/>
            <person name="Peng Y."/>
            <person name="Qiu H."/>
            <person name="Shu S."/>
            <person name="Singer J.T."/>
            <person name="Smith A.G."/>
            <person name="Sprecher B.N."/>
            <person name="Wagner V."/>
            <person name="Wang W."/>
            <person name="Wang Z.-Y."/>
            <person name="Yan J."/>
            <person name="Yarish C."/>
            <person name="Zoeuner-Riek S."/>
            <person name="Zhuang Y."/>
            <person name="Zou Y."/>
            <person name="Lindquist E.A."/>
            <person name="Grimwood J."/>
            <person name="Barry K."/>
            <person name="Rokhsar D.S."/>
            <person name="Schmutz J."/>
            <person name="Stiller J.W."/>
            <person name="Grossman A.R."/>
            <person name="Prochnik S.E."/>
        </authorList>
    </citation>
    <scope>NUCLEOTIDE SEQUENCE [LARGE SCALE GENOMIC DNA]</scope>
    <source>
        <strain evidence="4">4086291</strain>
    </source>
</reference>
<dbReference type="InterPro" id="IPR007630">
    <property type="entry name" value="RNA_pol_sigma70_r4"/>
</dbReference>
<evidence type="ECO:0000259" key="3">
    <source>
        <dbReference type="Pfam" id="PF04545"/>
    </source>
</evidence>
<dbReference type="InterPro" id="IPR000943">
    <property type="entry name" value="RNA_pol_sigma70"/>
</dbReference>
<proteinExistence type="inferred from homology"/>
<sequence length="98" mass="11244">MTLRDVLVSGEASPEEVVTSTQLRDNLNNVLWMLSPMERPVVCLRYGWFDSPPMALEELAKAYQVPLSRVRQTEIRALRQLSRTLHRIQKGNVRGPRA</sequence>
<dbReference type="Pfam" id="PF04545">
    <property type="entry name" value="Sigma70_r4"/>
    <property type="match status" value="1"/>
</dbReference>
<comment type="similarity">
    <text evidence="2">Belongs to the sigma-70 factor family.</text>
</comment>
<dbReference type="PANTHER" id="PTHR30603:SF47">
    <property type="entry name" value="RNA POLYMERASE SIGMA FACTOR SIGD, CHLOROPLASTIC"/>
    <property type="match status" value="1"/>
</dbReference>